<organism evidence="1 2">
    <name type="scientific">Gymnopilus junonius</name>
    <name type="common">Spectacular rustgill mushroom</name>
    <name type="synonym">Gymnopilus spectabilis subsp. junonius</name>
    <dbReference type="NCBI Taxonomy" id="109634"/>
    <lineage>
        <taxon>Eukaryota</taxon>
        <taxon>Fungi</taxon>
        <taxon>Dikarya</taxon>
        <taxon>Basidiomycota</taxon>
        <taxon>Agaricomycotina</taxon>
        <taxon>Agaricomycetes</taxon>
        <taxon>Agaricomycetidae</taxon>
        <taxon>Agaricales</taxon>
        <taxon>Agaricineae</taxon>
        <taxon>Hymenogastraceae</taxon>
        <taxon>Gymnopilus</taxon>
    </lineage>
</organism>
<name>A0A9P5NJ48_GYMJU</name>
<gene>
    <name evidence="1" type="ORF">CPB84DRAFT_1749502</name>
</gene>
<protein>
    <submittedName>
        <fullName evidence="1">Uncharacterized protein</fullName>
    </submittedName>
</protein>
<comment type="caution">
    <text evidence="1">The sequence shown here is derived from an EMBL/GenBank/DDBJ whole genome shotgun (WGS) entry which is preliminary data.</text>
</comment>
<evidence type="ECO:0000313" key="2">
    <source>
        <dbReference type="Proteomes" id="UP000724874"/>
    </source>
</evidence>
<sequence length="131" mass="14662">MMDQLSGHDSGRSVDVDPGGVTIFFQVCEEIRVMTSTISRTLKEHHLDVELAASISRTSEYIWNKVQDILPRFLPLVSEVVYEYQMIFSEISIRSRCTVNILAAKDLNEILTGDGGKIAIVIRQQCGSLSE</sequence>
<keyword evidence="2" id="KW-1185">Reference proteome</keyword>
<dbReference type="Proteomes" id="UP000724874">
    <property type="component" value="Unassembled WGS sequence"/>
</dbReference>
<evidence type="ECO:0000313" key="1">
    <source>
        <dbReference type="EMBL" id="KAF8888366.1"/>
    </source>
</evidence>
<dbReference type="AlphaFoldDB" id="A0A9P5NJ48"/>
<proteinExistence type="predicted"/>
<reference evidence="1" key="1">
    <citation type="submission" date="2020-11" db="EMBL/GenBank/DDBJ databases">
        <authorList>
            <consortium name="DOE Joint Genome Institute"/>
            <person name="Ahrendt S."/>
            <person name="Riley R."/>
            <person name="Andreopoulos W."/>
            <person name="LaButti K."/>
            <person name="Pangilinan J."/>
            <person name="Ruiz-duenas F.J."/>
            <person name="Barrasa J.M."/>
            <person name="Sanchez-Garcia M."/>
            <person name="Camarero S."/>
            <person name="Miyauchi S."/>
            <person name="Serrano A."/>
            <person name="Linde D."/>
            <person name="Babiker R."/>
            <person name="Drula E."/>
            <person name="Ayuso-Fernandez I."/>
            <person name="Pacheco R."/>
            <person name="Padilla G."/>
            <person name="Ferreira P."/>
            <person name="Barriuso J."/>
            <person name="Kellner H."/>
            <person name="Castanera R."/>
            <person name="Alfaro M."/>
            <person name="Ramirez L."/>
            <person name="Pisabarro A.G."/>
            <person name="Kuo A."/>
            <person name="Tritt A."/>
            <person name="Lipzen A."/>
            <person name="He G."/>
            <person name="Yan M."/>
            <person name="Ng V."/>
            <person name="Cullen D."/>
            <person name="Martin F."/>
            <person name="Rosso M.-N."/>
            <person name="Henrissat B."/>
            <person name="Hibbett D."/>
            <person name="Martinez A.T."/>
            <person name="Grigoriev I.V."/>
        </authorList>
    </citation>
    <scope>NUCLEOTIDE SEQUENCE</scope>
    <source>
        <strain evidence="1">AH 44721</strain>
    </source>
</reference>
<dbReference type="EMBL" id="JADNYJ010000085">
    <property type="protein sequence ID" value="KAF8888366.1"/>
    <property type="molecule type" value="Genomic_DNA"/>
</dbReference>
<accession>A0A9P5NJ48</accession>